<evidence type="ECO:0000313" key="2">
    <source>
        <dbReference type="Proteomes" id="UP000324897"/>
    </source>
</evidence>
<dbReference type="EMBL" id="RWGY01000200">
    <property type="protein sequence ID" value="TVU03269.1"/>
    <property type="molecule type" value="Genomic_DNA"/>
</dbReference>
<comment type="caution">
    <text evidence="1">The sequence shown here is derived from an EMBL/GenBank/DDBJ whole genome shotgun (WGS) entry which is preliminary data.</text>
</comment>
<sequence>MAALADDHLLPKVPPVVIMDRRQLLLQALSKLGRPNPDEEIRSLGHGDYLCTVTVEVPPHSLRSQVSKQRFTGFSSLTPCDAARQAYDAALAYLESNGLIIVDDFNRPAKKQMLCAQTFADLFQQKITVLQNMAHKHRVLLEDINAQLHDACIADPDHLSVRIT</sequence>
<dbReference type="Gramene" id="TVU03269">
    <property type="protein sequence ID" value="TVU03269"/>
    <property type="gene ID" value="EJB05_51212"/>
</dbReference>
<accession>A0A5J9SWB6</accession>
<protein>
    <submittedName>
        <fullName evidence="1">Uncharacterized protein</fullName>
    </submittedName>
</protein>
<dbReference type="AlphaFoldDB" id="A0A5J9SWB6"/>
<organism evidence="1 2">
    <name type="scientific">Eragrostis curvula</name>
    <name type="common">weeping love grass</name>
    <dbReference type="NCBI Taxonomy" id="38414"/>
    <lineage>
        <taxon>Eukaryota</taxon>
        <taxon>Viridiplantae</taxon>
        <taxon>Streptophyta</taxon>
        <taxon>Embryophyta</taxon>
        <taxon>Tracheophyta</taxon>
        <taxon>Spermatophyta</taxon>
        <taxon>Magnoliopsida</taxon>
        <taxon>Liliopsida</taxon>
        <taxon>Poales</taxon>
        <taxon>Poaceae</taxon>
        <taxon>PACMAD clade</taxon>
        <taxon>Chloridoideae</taxon>
        <taxon>Eragrostideae</taxon>
        <taxon>Eragrostidinae</taxon>
        <taxon>Eragrostis</taxon>
    </lineage>
</organism>
<reference evidence="1 2" key="1">
    <citation type="journal article" date="2019" name="Sci. Rep.">
        <title>A high-quality genome of Eragrostis curvula grass provides insights into Poaceae evolution and supports new strategies to enhance forage quality.</title>
        <authorList>
            <person name="Carballo J."/>
            <person name="Santos B.A.C.M."/>
            <person name="Zappacosta D."/>
            <person name="Garbus I."/>
            <person name="Selva J.P."/>
            <person name="Gallo C.A."/>
            <person name="Diaz A."/>
            <person name="Albertini E."/>
            <person name="Caccamo M."/>
            <person name="Echenique V."/>
        </authorList>
    </citation>
    <scope>NUCLEOTIDE SEQUENCE [LARGE SCALE GENOMIC DNA]</scope>
    <source>
        <strain evidence="2">cv. Victoria</strain>
        <tissue evidence="1">Leaf</tissue>
    </source>
</reference>
<dbReference type="Proteomes" id="UP000324897">
    <property type="component" value="Unassembled WGS sequence"/>
</dbReference>
<proteinExistence type="predicted"/>
<evidence type="ECO:0000313" key="1">
    <source>
        <dbReference type="EMBL" id="TVU03269.1"/>
    </source>
</evidence>
<name>A0A5J9SWB6_9POAL</name>
<keyword evidence="2" id="KW-1185">Reference proteome</keyword>
<gene>
    <name evidence="1" type="ORF">EJB05_51212</name>
</gene>